<reference evidence="2" key="1">
    <citation type="submission" date="2020-05" db="EMBL/GenBank/DDBJ databases">
        <authorList>
            <person name="Chiriac C."/>
            <person name="Salcher M."/>
            <person name="Ghai R."/>
            <person name="Kavagutti S V."/>
        </authorList>
    </citation>
    <scope>NUCLEOTIDE SEQUENCE</scope>
</reference>
<dbReference type="NCBIfam" id="NF006560">
    <property type="entry name" value="PRK09061.1"/>
    <property type="match status" value="1"/>
</dbReference>
<name>A0A6J6KDD6_9ZZZZ</name>
<dbReference type="Pfam" id="PF07969">
    <property type="entry name" value="Amidohydro_3"/>
    <property type="match status" value="1"/>
</dbReference>
<dbReference type="GO" id="GO:0016810">
    <property type="term" value="F:hydrolase activity, acting on carbon-nitrogen (but not peptide) bonds"/>
    <property type="evidence" value="ECO:0007669"/>
    <property type="project" value="InterPro"/>
</dbReference>
<dbReference type="InterPro" id="IPR013108">
    <property type="entry name" value="Amidohydro_3"/>
</dbReference>
<gene>
    <name evidence="2" type="ORF">UFOPK2237_00317</name>
</gene>
<dbReference type="SUPFAM" id="SSF51338">
    <property type="entry name" value="Composite domain of metallo-dependent hydrolases"/>
    <property type="match status" value="1"/>
</dbReference>
<evidence type="ECO:0000313" key="2">
    <source>
        <dbReference type="EMBL" id="CAB4647820.1"/>
    </source>
</evidence>
<dbReference type="InterPro" id="IPR050378">
    <property type="entry name" value="Metallo-dep_Hydrolases_sf"/>
</dbReference>
<feature type="domain" description="Amidohydrolase 3" evidence="1">
    <location>
        <begin position="228"/>
        <end position="472"/>
    </location>
</feature>
<evidence type="ECO:0000259" key="1">
    <source>
        <dbReference type="Pfam" id="PF07969"/>
    </source>
</evidence>
<dbReference type="Gene3D" id="3.20.20.140">
    <property type="entry name" value="Metal-dependent hydrolases"/>
    <property type="match status" value="1"/>
</dbReference>
<dbReference type="Gene3D" id="2.30.40.10">
    <property type="entry name" value="Urease, subunit C, domain 1"/>
    <property type="match status" value="1"/>
</dbReference>
<dbReference type="SUPFAM" id="SSF51556">
    <property type="entry name" value="Metallo-dependent hydrolases"/>
    <property type="match status" value="1"/>
</dbReference>
<dbReference type="PANTHER" id="PTHR11647">
    <property type="entry name" value="HYDRANTOINASE/DIHYDROPYRIMIDINASE FAMILY MEMBER"/>
    <property type="match status" value="1"/>
</dbReference>
<protein>
    <submittedName>
        <fullName evidence="2">Unannotated protein</fullName>
    </submittedName>
</protein>
<proteinExistence type="predicted"/>
<accession>A0A6J6KDD6</accession>
<dbReference type="InterPro" id="IPR011059">
    <property type="entry name" value="Metal-dep_hydrolase_composite"/>
</dbReference>
<sequence length="494" mass="53287">MEKNEIVFRGARTIDPETKLDAVCDVAVNNGKISAVAPGGDPQLVGLTEVDISEKVLAPGFIDLHSHCNDLPSRLLQVCDGVTTALELEAGQLNVDQAYENFSKSGSPNNFGYSASWALARMKSCGLDVSKGLDAFAEHINSPEWHRVMNPREHGMMIDSLSSELEQGALGIGILLGYCMESPGSEYLEIAKLAAETRTATFTHVREFDRPDSGLYGAQEVVAAALTTGAHMHICHVNSTSTRQIDNVQLLLAGARDQGLRVTTEAYPYGAGATFIGAGFLDPEKMAFTALEPRDVYILATGERPQTAARLQELRESDPSAMVIVDFLRTEDLDDLGFLTRALLFDDTAVASDAMPLVLPNGYENSDGLWPLPAGTTTHPRTAGTFSRIFRWYVRELGILDVAEAVRRCTLIPAEVLKDVSPAMKRKGRIQVGADADLVIFDANKISDNATYADPIQISSGIEHVLVNGAFVIKNGELIEGSLPGKPVRGEVSA</sequence>
<dbReference type="AlphaFoldDB" id="A0A6J6KDD6"/>
<dbReference type="EMBL" id="CAEZWI010000022">
    <property type="protein sequence ID" value="CAB4647820.1"/>
    <property type="molecule type" value="Genomic_DNA"/>
</dbReference>
<dbReference type="PANTHER" id="PTHR11647:SF1">
    <property type="entry name" value="COLLAPSIN RESPONSE MEDIATOR PROTEIN"/>
    <property type="match status" value="1"/>
</dbReference>
<dbReference type="InterPro" id="IPR032466">
    <property type="entry name" value="Metal_Hydrolase"/>
</dbReference>
<organism evidence="2">
    <name type="scientific">freshwater metagenome</name>
    <dbReference type="NCBI Taxonomy" id="449393"/>
    <lineage>
        <taxon>unclassified sequences</taxon>
        <taxon>metagenomes</taxon>
        <taxon>ecological metagenomes</taxon>
    </lineage>
</organism>